<dbReference type="SUPFAM" id="SSF50715">
    <property type="entry name" value="Ribosomal protein L25-like"/>
    <property type="match status" value="1"/>
</dbReference>
<proteinExistence type="predicted"/>
<name>A0AAN8UAD0_SOLBU</name>
<dbReference type="GO" id="GO:0008097">
    <property type="term" value="F:5S rRNA binding"/>
    <property type="evidence" value="ECO:0007669"/>
    <property type="project" value="TreeGrafter"/>
</dbReference>
<dbReference type="PANTHER" id="PTHR33284:SF1">
    <property type="entry name" value="RIBOSOMAL PROTEIN L25_GLN-TRNA SYNTHETASE, ANTI-CODON-BINDING DOMAIN-CONTAINING PROTEIN"/>
    <property type="match status" value="1"/>
</dbReference>
<dbReference type="InterPro" id="IPR011035">
    <property type="entry name" value="Ribosomal_bL25/Gln-tRNA_synth"/>
</dbReference>
<evidence type="ECO:0000313" key="1">
    <source>
        <dbReference type="EMBL" id="KAK6798437.1"/>
    </source>
</evidence>
<keyword evidence="2" id="KW-1185">Reference proteome</keyword>
<sequence length="83" mass="9397">MPLGWPTRWLFDLEVHPDFESTDVIEIVRVLPRKVHLEAGSDAPLNVTFIRAPSSALLKVEVPLVFRGEDVSPGLKKGQYTWK</sequence>
<dbReference type="GO" id="GO:0022625">
    <property type="term" value="C:cytosolic large ribosomal subunit"/>
    <property type="evidence" value="ECO:0007669"/>
    <property type="project" value="TreeGrafter"/>
</dbReference>
<dbReference type="EMBL" id="JBANQN010000002">
    <property type="protein sequence ID" value="KAK6798437.1"/>
    <property type="molecule type" value="Genomic_DNA"/>
</dbReference>
<evidence type="ECO:0000313" key="2">
    <source>
        <dbReference type="Proteomes" id="UP001371456"/>
    </source>
</evidence>
<dbReference type="GO" id="GO:0003735">
    <property type="term" value="F:structural constituent of ribosome"/>
    <property type="evidence" value="ECO:0007669"/>
    <property type="project" value="InterPro"/>
</dbReference>
<accession>A0AAN8UAD0</accession>
<dbReference type="GO" id="GO:0006412">
    <property type="term" value="P:translation"/>
    <property type="evidence" value="ECO:0007669"/>
    <property type="project" value="InterPro"/>
</dbReference>
<dbReference type="Proteomes" id="UP001371456">
    <property type="component" value="Unassembled WGS sequence"/>
</dbReference>
<organism evidence="1 2">
    <name type="scientific">Solanum bulbocastanum</name>
    <name type="common">Wild potato</name>
    <dbReference type="NCBI Taxonomy" id="147425"/>
    <lineage>
        <taxon>Eukaryota</taxon>
        <taxon>Viridiplantae</taxon>
        <taxon>Streptophyta</taxon>
        <taxon>Embryophyta</taxon>
        <taxon>Tracheophyta</taxon>
        <taxon>Spermatophyta</taxon>
        <taxon>Magnoliopsida</taxon>
        <taxon>eudicotyledons</taxon>
        <taxon>Gunneridae</taxon>
        <taxon>Pentapetalae</taxon>
        <taxon>asterids</taxon>
        <taxon>lamiids</taxon>
        <taxon>Solanales</taxon>
        <taxon>Solanaceae</taxon>
        <taxon>Solanoideae</taxon>
        <taxon>Solaneae</taxon>
        <taxon>Solanum</taxon>
    </lineage>
</organism>
<dbReference type="PANTHER" id="PTHR33284">
    <property type="entry name" value="RIBOSOMAL PROTEIN L25/GLN-TRNA SYNTHETASE, ANTI-CODON-BINDING DOMAIN-CONTAINING PROTEIN"/>
    <property type="match status" value="1"/>
</dbReference>
<gene>
    <name evidence="1" type="ORF">RDI58_006140</name>
</gene>
<protein>
    <submittedName>
        <fullName evidence="1">Uncharacterized protein</fullName>
    </submittedName>
</protein>
<dbReference type="InterPro" id="IPR020930">
    <property type="entry name" value="Ribosomal_uL5_bac-type"/>
</dbReference>
<comment type="caution">
    <text evidence="1">The sequence shown here is derived from an EMBL/GenBank/DDBJ whole genome shotgun (WGS) entry which is preliminary data.</text>
</comment>
<dbReference type="AlphaFoldDB" id="A0AAN8UAD0"/>
<reference evidence="1 2" key="1">
    <citation type="submission" date="2024-02" db="EMBL/GenBank/DDBJ databases">
        <title>de novo genome assembly of Solanum bulbocastanum strain 11H21.</title>
        <authorList>
            <person name="Hosaka A.J."/>
        </authorList>
    </citation>
    <scope>NUCLEOTIDE SEQUENCE [LARGE SCALE GENOMIC DNA]</scope>
    <source>
        <tissue evidence="1">Young leaves</tissue>
    </source>
</reference>